<reference evidence="1" key="1">
    <citation type="submission" date="2023-03" db="EMBL/GenBank/DDBJ databases">
        <authorList>
            <person name="Julca I."/>
        </authorList>
    </citation>
    <scope>NUCLEOTIDE SEQUENCE</scope>
</reference>
<keyword evidence="2" id="KW-1185">Reference proteome</keyword>
<proteinExistence type="predicted"/>
<dbReference type="PANTHER" id="PTHR11439">
    <property type="entry name" value="GAG-POL-RELATED RETROTRANSPOSON"/>
    <property type="match status" value="1"/>
</dbReference>
<sequence>MAQAARVAQLEATVERPERLLETDAAEPPSVYAMVAGLAQRVEELERRADAIAAQSVEGLRADLNVVQRGLDERATRLEFEENSGAIEALQTDVALLKRAMSGALDMAWEVKRQVTNAAEAATALDNACWSSQEMLCDGCSECCRVGATAWVEDVYAVGKRAARVVASCWVCNKCWVASGALVRTSLVERWAGVPTGLQGKCSRGACKHRVRWSIDLAFDEGIKRSSGGDWLRGGAGRGWGRAGGHGSNRGNSVLGAAPLVPPAAANTLTDDFSSFDLWHRCLGHLSSKVLEMLPPVGSQKSSIEHQFGKLVKTVRSDNATGYLINRTPFAILNGKTPFQVVPDSFSSGKRAIGCKWVFKIKLRLDYNDTFAHVAKITTYRCLVGRLIYLAVIRPELSYSVHILSQFMQKSIQAHWDAALRVVRYLKGSPGQGIFLRADFFYEGTKHIEVDCHFLADSFTKSLGKQQFDYFLGKLGIRNPHCYGKLDQSFHESRPPGVGPL</sequence>
<dbReference type="PANTHER" id="PTHR11439:SF487">
    <property type="entry name" value="RNA-DIRECTED DNA POLYMERASE"/>
    <property type="match status" value="1"/>
</dbReference>
<evidence type="ECO:0000313" key="2">
    <source>
        <dbReference type="Proteomes" id="UP001161247"/>
    </source>
</evidence>
<accession>A0AAV1CI22</accession>
<dbReference type="EMBL" id="OX459119">
    <property type="protein sequence ID" value="CAI9095309.1"/>
    <property type="molecule type" value="Genomic_DNA"/>
</dbReference>
<gene>
    <name evidence="1" type="ORF">OLC1_LOCUS6314</name>
</gene>
<dbReference type="Proteomes" id="UP001161247">
    <property type="component" value="Chromosome 2"/>
</dbReference>
<dbReference type="AlphaFoldDB" id="A0AAV1CI22"/>
<evidence type="ECO:0000313" key="1">
    <source>
        <dbReference type="EMBL" id="CAI9095309.1"/>
    </source>
</evidence>
<name>A0AAV1CI22_OLDCO</name>
<organism evidence="1 2">
    <name type="scientific">Oldenlandia corymbosa var. corymbosa</name>
    <dbReference type="NCBI Taxonomy" id="529605"/>
    <lineage>
        <taxon>Eukaryota</taxon>
        <taxon>Viridiplantae</taxon>
        <taxon>Streptophyta</taxon>
        <taxon>Embryophyta</taxon>
        <taxon>Tracheophyta</taxon>
        <taxon>Spermatophyta</taxon>
        <taxon>Magnoliopsida</taxon>
        <taxon>eudicotyledons</taxon>
        <taxon>Gunneridae</taxon>
        <taxon>Pentapetalae</taxon>
        <taxon>asterids</taxon>
        <taxon>lamiids</taxon>
        <taxon>Gentianales</taxon>
        <taxon>Rubiaceae</taxon>
        <taxon>Rubioideae</taxon>
        <taxon>Spermacoceae</taxon>
        <taxon>Hedyotis-Oldenlandia complex</taxon>
        <taxon>Oldenlandia</taxon>
    </lineage>
</organism>
<protein>
    <submittedName>
        <fullName evidence="1">OLC1v1031230C1</fullName>
    </submittedName>
</protein>